<organism evidence="1 2">
    <name type="scientific">Anas platyrhynchos</name>
    <name type="common">Mallard</name>
    <name type="synonym">Anas boschas</name>
    <dbReference type="NCBI Taxonomy" id="8839"/>
    <lineage>
        <taxon>Eukaryota</taxon>
        <taxon>Metazoa</taxon>
        <taxon>Chordata</taxon>
        <taxon>Craniata</taxon>
        <taxon>Vertebrata</taxon>
        <taxon>Euteleostomi</taxon>
        <taxon>Archelosauria</taxon>
        <taxon>Archosauria</taxon>
        <taxon>Dinosauria</taxon>
        <taxon>Saurischia</taxon>
        <taxon>Theropoda</taxon>
        <taxon>Coelurosauria</taxon>
        <taxon>Aves</taxon>
        <taxon>Neognathae</taxon>
        <taxon>Galloanserae</taxon>
        <taxon>Anseriformes</taxon>
        <taxon>Anatidae</taxon>
        <taxon>Anatinae</taxon>
        <taxon>Anas</taxon>
    </lineage>
</organism>
<dbReference type="Proteomes" id="UP000296049">
    <property type="component" value="Unassembled WGS sequence"/>
</dbReference>
<dbReference type="AlphaFoldDB" id="R0KXA8"/>
<dbReference type="EMBL" id="KB743583">
    <property type="protein sequence ID" value="EOA97908.1"/>
    <property type="molecule type" value="Genomic_DNA"/>
</dbReference>
<sequence length="182" mass="20233">MAHALILSPDTPGKIDESSQHAIPDECHLWLSNQLASMSKDLECPVGRWKGFVRVLSDESLKNASPAIPFGLRAACADAKPARDSHWLLTSFGSAIPSGKLEWLREAGQRLKEVREKCGFQGQRQDWSIKHPLVLHQLGSPCEELRQQEGPDGAEWDADLLLLCTEPQKQEEHKGEHLAVSK</sequence>
<evidence type="ECO:0000313" key="2">
    <source>
        <dbReference type="Proteomes" id="UP000296049"/>
    </source>
</evidence>
<accession>R0KXA8</accession>
<proteinExistence type="predicted"/>
<evidence type="ECO:0000313" key="1">
    <source>
        <dbReference type="EMBL" id="EOA97908.1"/>
    </source>
</evidence>
<gene>
    <name evidence="1" type="ORF">Anapl_15262</name>
</gene>
<keyword evidence="2" id="KW-1185">Reference proteome</keyword>
<name>R0KXA8_ANAPL</name>
<protein>
    <submittedName>
        <fullName evidence="1">Uncharacterized protein</fullName>
    </submittedName>
</protein>
<reference evidence="2" key="1">
    <citation type="journal article" date="2013" name="Nat. Genet.">
        <title>The duck genome and transcriptome provide insight into an avian influenza virus reservoir species.</title>
        <authorList>
            <person name="Huang Y."/>
            <person name="Li Y."/>
            <person name="Burt D.W."/>
            <person name="Chen H."/>
            <person name="Zhang Y."/>
            <person name="Qian W."/>
            <person name="Kim H."/>
            <person name="Gan S."/>
            <person name="Zhao Y."/>
            <person name="Li J."/>
            <person name="Yi K."/>
            <person name="Feng H."/>
            <person name="Zhu P."/>
            <person name="Li B."/>
            <person name="Liu Q."/>
            <person name="Fairley S."/>
            <person name="Magor K.E."/>
            <person name="Du Z."/>
            <person name="Hu X."/>
            <person name="Goodman L."/>
            <person name="Tafer H."/>
            <person name="Vignal A."/>
            <person name="Lee T."/>
            <person name="Kim K.W."/>
            <person name="Sheng Z."/>
            <person name="An Y."/>
            <person name="Searle S."/>
            <person name="Herrero J."/>
            <person name="Groenen M.A."/>
            <person name="Crooijmans R.P."/>
            <person name="Faraut T."/>
            <person name="Cai Q."/>
            <person name="Webster R.G."/>
            <person name="Aldridge J.R."/>
            <person name="Warren W.C."/>
            <person name="Bartschat S."/>
            <person name="Kehr S."/>
            <person name="Marz M."/>
            <person name="Stadler P.F."/>
            <person name="Smith J."/>
            <person name="Kraus R.H."/>
            <person name="Zhao Y."/>
            <person name="Ren L."/>
            <person name="Fei J."/>
            <person name="Morisson M."/>
            <person name="Kaiser P."/>
            <person name="Griffin D.K."/>
            <person name="Rao M."/>
            <person name="Pitel F."/>
            <person name="Wang J."/>
            <person name="Li N."/>
        </authorList>
    </citation>
    <scope>NUCLEOTIDE SEQUENCE [LARGE SCALE GENOMIC DNA]</scope>
</reference>